<name>A0A0F6CLG3_MYCGL</name>
<feature type="transmembrane region" description="Helical" evidence="1">
    <location>
        <begin position="21"/>
        <end position="48"/>
    </location>
</feature>
<dbReference type="Proteomes" id="UP000018735">
    <property type="component" value="Chromosome"/>
</dbReference>
<dbReference type="HOGENOM" id="CLU_1439616_0_0_14"/>
<reference evidence="2 3" key="1">
    <citation type="journal article" date="2011" name="PLoS ONE">
        <title>Core proteome of the minimal cell: comparative proteomics of three mollicute species.</title>
        <authorList>
            <person name="Fisunov G.Y."/>
            <person name="Alexeev D.G."/>
            <person name="Bazaleev N.A."/>
            <person name="Ladygina V.G."/>
            <person name="Galyamina M.A."/>
            <person name="Kondratov I.G."/>
            <person name="Zhukova N.A."/>
            <person name="Serebryakova M.V."/>
            <person name="Demina I.A."/>
            <person name="Govorun V.M."/>
        </authorList>
    </citation>
    <scope>NUCLEOTIDE SEQUENCE [LARGE SCALE GENOMIC DNA]</scope>
    <source>
        <strain evidence="2 3">S6</strain>
    </source>
</reference>
<sequence length="188" mass="22199">MKIDQVTKLIFMKINILNRKIIMKSISIFTWITLIISLIFLPIFIYILNDQLRWATYPSIQEQISYSLTHFSNWNILKFFVPLWTVILFSFLLYFISLKIVHKNNSLNSLLVIRNVGFINPKSTKRNDLIIASIMLFLMSLVIMAFASLILPFTIYIHMAVTIPFFVLMLIHLFLNMFNFIAIIKERN</sequence>
<evidence type="ECO:0000313" key="3">
    <source>
        <dbReference type="Proteomes" id="UP000018735"/>
    </source>
</evidence>
<proteinExistence type="predicted"/>
<evidence type="ECO:0000256" key="1">
    <source>
        <dbReference type="SAM" id="Phobius"/>
    </source>
</evidence>
<dbReference type="AlphaFoldDB" id="A0A0F6CLG3"/>
<evidence type="ECO:0000313" key="2">
    <source>
        <dbReference type="EMBL" id="AHB99935.1"/>
    </source>
</evidence>
<keyword evidence="1" id="KW-0472">Membrane</keyword>
<keyword evidence="1" id="KW-1133">Transmembrane helix</keyword>
<dbReference type="KEGG" id="mgz:GCW_03835"/>
<gene>
    <name evidence="2" type="ORF">GCW_03835</name>
</gene>
<feature type="transmembrane region" description="Helical" evidence="1">
    <location>
        <begin position="76"/>
        <end position="96"/>
    </location>
</feature>
<protein>
    <submittedName>
        <fullName evidence="2">Uncharacterized protein</fullName>
    </submittedName>
</protein>
<feature type="transmembrane region" description="Helical" evidence="1">
    <location>
        <begin position="129"/>
        <end position="157"/>
    </location>
</feature>
<organism evidence="2 3">
    <name type="scientific">Mycoplasmoides gallisepticum S6</name>
    <dbReference type="NCBI Taxonomy" id="1006581"/>
    <lineage>
        <taxon>Bacteria</taxon>
        <taxon>Bacillati</taxon>
        <taxon>Mycoplasmatota</taxon>
        <taxon>Mycoplasmoidales</taxon>
        <taxon>Mycoplasmoidaceae</taxon>
        <taxon>Mycoplasmoides</taxon>
    </lineage>
</organism>
<accession>A0A0F6CLG3</accession>
<feature type="transmembrane region" description="Helical" evidence="1">
    <location>
        <begin position="163"/>
        <end position="184"/>
    </location>
</feature>
<dbReference type="EMBL" id="CP006916">
    <property type="protein sequence ID" value="AHB99935.1"/>
    <property type="molecule type" value="Genomic_DNA"/>
</dbReference>
<keyword evidence="1" id="KW-0812">Transmembrane</keyword>